<dbReference type="EMBL" id="GGEC01084519">
    <property type="protein sequence ID" value="MBX65003.1"/>
    <property type="molecule type" value="Transcribed_RNA"/>
</dbReference>
<reference evidence="1" key="1">
    <citation type="submission" date="2018-02" db="EMBL/GenBank/DDBJ databases">
        <title>Rhizophora mucronata_Transcriptome.</title>
        <authorList>
            <person name="Meera S.P."/>
            <person name="Sreeshan A."/>
            <person name="Augustine A."/>
        </authorList>
    </citation>
    <scope>NUCLEOTIDE SEQUENCE</scope>
    <source>
        <tissue evidence="1">Leaf</tissue>
    </source>
</reference>
<accession>A0A2P2QDC2</accession>
<organism evidence="1">
    <name type="scientific">Rhizophora mucronata</name>
    <name type="common">Asiatic mangrove</name>
    <dbReference type="NCBI Taxonomy" id="61149"/>
    <lineage>
        <taxon>Eukaryota</taxon>
        <taxon>Viridiplantae</taxon>
        <taxon>Streptophyta</taxon>
        <taxon>Embryophyta</taxon>
        <taxon>Tracheophyta</taxon>
        <taxon>Spermatophyta</taxon>
        <taxon>Magnoliopsida</taxon>
        <taxon>eudicotyledons</taxon>
        <taxon>Gunneridae</taxon>
        <taxon>Pentapetalae</taxon>
        <taxon>rosids</taxon>
        <taxon>fabids</taxon>
        <taxon>Malpighiales</taxon>
        <taxon>Rhizophoraceae</taxon>
        <taxon>Rhizophora</taxon>
    </lineage>
</organism>
<dbReference type="AlphaFoldDB" id="A0A2P2QDC2"/>
<proteinExistence type="predicted"/>
<protein>
    <submittedName>
        <fullName evidence="1">Uncharacterized protein</fullName>
    </submittedName>
</protein>
<name>A0A2P2QDC2_RHIMU</name>
<sequence>MTFTQNYNYSISNEKLTTITTDGPNQFPRNFKSLLWQNCSLI</sequence>
<evidence type="ECO:0000313" key="1">
    <source>
        <dbReference type="EMBL" id="MBX65003.1"/>
    </source>
</evidence>